<dbReference type="Gene3D" id="1.20.140.160">
    <property type="match status" value="1"/>
</dbReference>
<evidence type="ECO:0000256" key="1">
    <source>
        <dbReference type="ARBA" id="ARBA00023015"/>
    </source>
</evidence>
<dbReference type="InterPro" id="IPR007627">
    <property type="entry name" value="RNA_pol_sigma70_r2"/>
</dbReference>
<dbReference type="eggNOG" id="COG1191">
    <property type="taxonomic scope" value="Bacteria"/>
</dbReference>
<dbReference type="NCBIfam" id="TIGR02479">
    <property type="entry name" value="FliA_WhiG"/>
    <property type="match status" value="1"/>
</dbReference>
<keyword evidence="1" id="KW-0805">Transcription regulation</keyword>
<protein>
    <submittedName>
        <fullName evidence="6">RNA polymerase sigma factor, sigma-F</fullName>
    </submittedName>
</protein>
<dbReference type="HOGENOM" id="CLU_014793_8_1_7"/>
<dbReference type="Pfam" id="PF04542">
    <property type="entry name" value="Sigma70_r2"/>
    <property type="match status" value="1"/>
</dbReference>
<dbReference type="NCBIfam" id="NF005413">
    <property type="entry name" value="PRK06986.1"/>
    <property type="match status" value="1"/>
</dbReference>
<keyword evidence="7" id="KW-1185">Reference proteome</keyword>
<organism evidence="6 7">
    <name type="scientific">Nautilia profundicola (strain ATCC BAA-1463 / DSM 18972 / AmH)</name>
    <dbReference type="NCBI Taxonomy" id="598659"/>
    <lineage>
        <taxon>Bacteria</taxon>
        <taxon>Pseudomonadati</taxon>
        <taxon>Campylobacterota</taxon>
        <taxon>Epsilonproteobacteria</taxon>
        <taxon>Nautiliales</taxon>
        <taxon>Nautiliaceae</taxon>
        <taxon>Nautilia</taxon>
    </lineage>
</organism>
<gene>
    <name evidence="6" type="ordered locus">NAMH_1347</name>
</gene>
<dbReference type="GO" id="GO:0003899">
    <property type="term" value="F:DNA-directed RNA polymerase activity"/>
    <property type="evidence" value="ECO:0007669"/>
    <property type="project" value="InterPro"/>
</dbReference>
<sequence length="229" mass="26864">MTQTLSNPYEENLKTYRDELAVDYMPAVKAMAARLKERLPSSVEFNDLVSIGLEELVKLARRYDPKQNDNFWGYAQKRIYGSMLDFLRSLDTVSRSDRKIIKDIEKIVESYQAEHDIEPDDEYIADILGIEVEKVRRAKNASEIYNVMPIEEQMNFFDNVSLKIEEEELIETIKKVLKTMTEKEQLIIQLYYFEELSLKEISEILGVTESRISQIHKNVIKKLRKELNG</sequence>
<feature type="domain" description="RNA polymerase sigma-70" evidence="5">
    <location>
        <begin position="197"/>
        <end position="223"/>
    </location>
</feature>
<keyword evidence="2" id="KW-0731">Sigma factor</keyword>
<dbReference type="RefSeq" id="WP_015902375.1">
    <property type="nucleotide sequence ID" value="NC_012115.1"/>
</dbReference>
<evidence type="ECO:0000313" key="6">
    <source>
        <dbReference type="EMBL" id="ACM93323.1"/>
    </source>
</evidence>
<dbReference type="SUPFAM" id="SSF88946">
    <property type="entry name" value="Sigma2 domain of RNA polymerase sigma factors"/>
    <property type="match status" value="1"/>
</dbReference>
<evidence type="ECO:0000256" key="4">
    <source>
        <dbReference type="ARBA" id="ARBA00023163"/>
    </source>
</evidence>
<dbReference type="AlphaFoldDB" id="B9L5V2"/>
<name>B9L5V2_NAUPA</name>
<dbReference type="CDD" id="cd06171">
    <property type="entry name" value="Sigma70_r4"/>
    <property type="match status" value="1"/>
</dbReference>
<reference evidence="6 7" key="1">
    <citation type="journal article" date="2009" name="PLoS Genet.">
        <title>Adaptations to submarine hydrothermal environments exemplified by the genome of Nautilia profundicola.</title>
        <authorList>
            <person name="Campbell B.J."/>
            <person name="Smith J.L."/>
            <person name="Hanson T.E."/>
            <person name="Klotz M.G."/>
            <person name="Stein L.Y."/>
            <person name="Lee C.K."/>
            <person name="Wu D."/>
            <person name="Robinson J.M."/>
            <person name="Khouri H.M."/>
            <person name="Eisen J.A."/>
            <person name="Cary S.C."/>
        </authorList>
    </citation>
    <scope>NUCLEOTIDE SEQUENCE [LARGE SCALE GENOMIC DNA]</scope>
    <source>
        <strain evidence="7">ATCC BAA-1463 / DSM 18972 / AmH</strain>
    </source>
</reference>
<dbReference type="EMBL" id="CP001279">
    <property type="protein sequence ID" value="ACM93323.1"/>
    <property type="molecule type" value="Genomic_DNA"/>
</dbReference>
<dbReference type="SUPFAM" id="SSF88659">
    <property type="entry name" value="Sigma3 and sigma4 domains of RNA polymerase sigma factors"/>
    <property type="match status" value="2"/>
</dbReference>
<dbReference type="InterPro" id="IPR014284">
    <property type="entry name" value="RNA_pol_sigma-70_dom"/>
</dbReference>
<evidence type="ECO:0000256" key="3">
    <source>
        <dbReference type="ARBA" id="ARBA00023125"/>
    </source>
</evidence>
<dbReference type="GO" id="GO:0003677">
    <property type="term" value="F:DNA binding"/>
    <property type="evidence" value="ECO:0007669"/>
    <property type="project" value="UniProtKB-KW"/>
</dbReference>
<evidence type="ECO:0000256" key="2">
    <source>
        <dbReference type="ARBA" id="ARBA00023082"/>
    </source>
</evidence>
<dbReference type="PROSITE" id="PS00716">
    <property type="entry name" value="SIGMA70_2"/>
    <property type="match status" value="1"/>
</dbReference>
<dbReference type="PRINTS" id="PR00046">
    <property type="entry name" value="SIGMA70FCT"/>
</dbReference>
<dbReference type="InterPro" id="IPR007630">
    <property type="entry name" value="RNA_pol_sigma70_r4"/>
</dbReference>
<evidence type="ECO:0000313" key="7">
    <source>
        <dbReference type="Proteomes" id="UP000000448"/>
    </source>
</evidence>
<keyword evidence="4" id="KW-0804">Transcription</keyword>
<dbReference type="Pfam" id="PF04545">
    <property type="entry name" value="Sigma70_r4"/>
    <property type="match status" value="1"/>
</dbReference>
<dbReference type="PANTHER" id="PTHR30385">
    <property type="entry name" value="SIGMA FACTOR F FLAGELLAR"/>
    <property type="match status" value="1"/>
</dbReference>
<dbReference type="InterPro" id="IPR013325">
    <property type="entry name" value="RNA_pol_sigma_r2"/>
</dbReference>
<dbReference type="InterPro" id="IPR000943">
    <property type="entry name" value="RNA_pol_sigma70"/>
</dbReference>
<keyword evidence="3" id="KW-0238">DNA-binding</keyword>
<dbReference type="Gene3D" id="1.10.1740.10">
    <property type="match status" value="1"/>
</dbReference>
<dbReference type="KEGG" id="nam:NAMH_1347"/>
<dbReference type="GO" id="GO:0006352">
    <property type="term" value="P:DNA-templated transcription initiation"/>
    <property type="evidence" value="ECO:0007669"/>
    <property type="project" value="InterPro"/>
</dbReference>
<accession>B9L5V2</accession>
<dbReference type="OrthoDB" id="9799825at2"/>
<dbReference type="NCBIfam" id="TIGR02937">
    <property type="entry name" value="sigma70-ECF"/>
    <property type="match status" value="1"/>
</dbReference>
<dbReference type="GO" id="GO:0016987">
    <property type="term" value="F:sigma factor activity"/>
    <property type="evidence" value="ECO:0007669"/>
    <property type="project" value="UniProtKB-KW"/>
</dbReference>
<dbReference type="InterPro" id="IPR012845">
    <property type="entry name" value="RNA_pol_sigma_FliA_WhiG"/>
</dbReference>
<evidence type="ECO:0000259" key="5">
    <source>
        <dbReference type="PROSITE" id="PS00716"/>
    </source>
</evidence>
<dbReference type="STRING" id="598659.NAMH_1347"/>
<dbReference type="InterPro" id="IPR013324">
    <property type="entry name" value="RNA_pol_sigma_r3/r4-like"/>
</dbReference>
<proteinExistence type="predicted"/>
<dbReference type="PANTHER" id="PTHR30385:SF7">
    <property type="entry name" value="RNA POLYMERASE SIGMA FACTOR FLIA"/>
    <property type="match status" value="1"/>
</dbReference>
<dbReference type="Proteomes" id="UP000000448">
    <property type="component" value="Chromosome"/>
</dbReference>